<gene>
    <name evidence="1" type="ORF">D8674_004178</name>
</gene>
<protein>
    <submittedName>
        <fullName evidence="1">Uncharacterized protein</fullName>
    </submittedName>
</protein>
<reference evidence="2" key="2">
    <citation type="submission" date="2019-10" db="EMBL/GenBank/DDBJ databases">
        <title>A de novo genome assembly of a pear dwarfing rootstock.</title>
        <authorList>
            <person name="Wang F."/>
            <person name="Wang J."/>
            <person name="Li S."/>
            <person name="Zhang Y."/>
            <person name="Fang M."/>
            <person name="Ma L."/>
            <person name="Zhao Y."/>
            <person name="Jiang S."/>
        </authorList>
    </citation>
    <scope>NUCLEOTIDE SEQUENCE [LARGE SCALE GENOMIC DNA]</scope>
</reference>
<name>A0A5N5FJS3_9ROSA</name>
<proteinExistence type="predicted"/>
<dbReference type="EMBL" id="SMOL01000695">
    <property type="protein sequence ID" value="KAB2603173.1"/>
    <property type="molecule type" value="Genomic_DNA"/>
</dbReference>
<dbReference type="AlphaFoldDB" id="A0A5N5FJS3"/>
<dbReference type="Proteomes" id="UP000327157">
    <property type="component" value="Chromosome 10"/>
</dbReference>
<comment type="caution">
    <text evidence="1">The sequence shown here is derived from an EMBL/GenBank/DDBJ whole genome shotgun (WGS) entry which is preliminary data.</text>
</comment>
<accession>A0A5N5FJS3</accession>
<evidence type="ECO:0000313" key="1">
    <source>
        <dbReference type="EMBL" id="KAB2603173.1"/>
    </source>
</evidence>
<reference evidence="1 2" key="1">
    <citation type="submission" date="2019-09" db="EMBL/GenBank/DDBJ databases">
        <authorList>
            <person name="Ou C."/>
        </authorList>
    </citation>
    <scope>NUCLEOTIDE SEQUENCE [LARGE SCALE GENOMIC DNA]</scope>
    <source>
        <strain evidence="1">S2</strain>
        <tissue evidence="1">Leaf</tissue>
    </source>
</reference>
<keyword evidence="2" id="KW-1185">Reference proteome</keyword>
<dbReference type="OrthoDB" id="1752324at2759"/>
<organism evidence="1 2">
    <name type="scientific">Pyrus ussuriensis x Pyrus communis</name>
    <dbReference type="NCBI Taxonomy" id="2448454"/>
    <lineage>
        <taxon>Eukaryota</taxon>
        <taxon>Viridiplantae</taxon>
        <taxon>Streptophyta</taxon>
        <taxon>Embryophyta</taxon>
        <taxon>Tracheophyta</taxon>
        <taxon>Spermatophyta</taxon>
        <taxon>Magnoliopsida</taxon>
        <taxon>eudicotyledons</taxon>
        <taxon>Gunneridae</taxon>
        <taxon>Pentapetalae</taxon>
        <taxon>rosids</taxon>
        <taxon>fabids</taxon>
        <taxon>Rosales</taxon>
        <taxon>Rosaceae</taxon>
        <taxon>Amygdaloideae</taxon>
        <taxon>Maleae</taxon>
        <taxon>Pyrus</taxon>
    </lineage>
</organism>
<reference evidence="1 2" key="3">
    <citation type="submission" date="2019-11" db="EMBL/GenBank/DDBJ databases">
        <title>A de novo genome assembly of a pear dwarfing rootstock.</title>
        <authorList>
            <person name="Wang F."/>
            <person name="Wang J."/>
            <person name="Li S."/>
            <person name="Zhang Y."/>
            <person name="Fang M."/>
            <person name="Ma L."/>
            <person name="Zhao Y."/>
            <person name="Jiang S."/>
        </authorList>
    </citation>
    <scope>NUCLEOTIDE SEQUENCE [LARGE SCALE GENOMIC DNA]</scope>
    <source>
        <strain evidence="1">S2</strain>
        <tissue evidence="1">Leaf</tissue>
    </source>
</reference>
<evidence type="ECO:0000313" key="2">
    <source>
        <dbReference type="Proteomes" id="UP000327157"/>
    </source>
</evidence>
<sequence length="123" mass="13951">MIKSDWDVIHIVNWYDTEKGMFKFKNGYCKVNADEVQRIFGIPNRGREAIQSTRDSRIPKPKDNIFVDKYFSEITRIGRREIAQAIQVALDIGTTEGDQNAACLLILYLLNSNLLGSSSGKLP</sequence>